<dbReference type="EMBL" id="SMKZ01000021">
    <property type="protein sequence ID" value="TDE08887.1"/>
    <property type="molecule type" value="Genomic_DNA"/>
</dbReference>
<reference evidence="2 3" key="1">
    <citation type="submission" date="2019-03" db="EMBL/GenBank/DDBJ databases">
        <title>Draft genome sequences of novel Actinobacteria.</title>
        <authorList>
            <person name="Sahin N."/>
            <person name="Ay H."/>
            <person name="Saygin H."/>
        </authorList>
    </citation>
    <scope>NUCLEOTIDE SEQUENCE [LARGE SCALE GENOMIC DNA]</scope>
    <source>
        <strain evidence="2 3">5K138</strain>
    </source>
</reference>
<accession>A0A4R5D859</accession>
<evidence type="ECO:0000313" key="2">
    <source>
        <dbReference type="EMBL" id="TDE08887.1"/>
    </source>
</evidence>
<dbReference type="Gene3D" id="3.40.50.1820">
    <property type="entry name" value="alpha/beta hydrolase"/>
    <property type="match status" value="1"/>
</dbReference>
<gene>
    <name evidence="2" type="ORF">E1269_15770</name>
</gene>
<evidence type="ECO:0000313" key="3">
    <source>
        <dbReference type="Proteomes" id="UP000294739"/>
    </source>
</evidence>
<dbReference type="SUPFAM" id="SSF53474">
    <property type="entry name" value="alpha/beta-Hydrolases"/>
    <property type="match status" value="1"/>
</dbReference>
<dbReference type="Pfam" id="PF05448">
    <property type="entry name" value="AXE1"/>
    <property type="match status" value="1"/>
</dbReference>
<proteinExistence type="predicted"/>
<dbReference type="OrthoDB" id="9770528at2"/>
<dbReference type="RefSeq" id="WP_131896152.1">
    <property type="nucleotide sequence ID" value="NZ_SMKZ01000021.1"/>
</dbReference>
<feature type="domain" description="Acetyl xylan esterase" evidence="1">
    <location>
        <begin position="33"/>
        <end position="301"/>
    </location>
</feature>
<organism evidence="2 3">
    <name type="scientific">Jiangella asiatica</name>
    <dbReference type="NCBI Taxonomy" id="2530372"/>
    <lineage>
        <taxon>Bacteria</taxon>
        <taxon>Bacillati</taxon>
        <taxon>Actinomycetota</taxon>
        <taxon>Actinomycetes</taxon>
        <taxon>Jiangellales</taxon>
        <taxon>Jiangellaceae</taxon>
        <taxon>Jiangella</taxon>
    </lineage>
</organism>
<dbReference type="Proteomes" id="UP000294739">
    <property type="component" value="Unassembled WGS sequence"/>
</dbReference>
<keyword evidence="3" id="KW-1185">Reference proteome</keyword>
<sequence length="320" mass="33657">MTVAAPYDEWFGPDAFDATYGHDLAALSRVGAPDEPAGFAEFWTGLYERARDVDTAPAVRPVRGRPGHYDVEFTSLDGVRLGGWLVLPPDGAAERALVVGHGYGGRAEPELDLVGPGTAALFAASRGLPTRGLVPGIPPVGAEHVLHGIESVETYVHGGCAADVWCAASALLDLLPEPPARLGYVSSSFGGGIGALALPWDDRFDGGALHVPSFGNHDLRLTMPCTGSGEAVRHHIAGHPRAREVLRFFDAATAARRLRIPMVVAPALWDPAVPPPGQFAVHNAIPGRKELVVFAAGHADYPGKAADTERYLAAVRVLVG</sequence>
<name>A0A4R5D859_9ACTN</name>
<evidence type="ECO:0000259" key="1">
    <source>
        <dbReference type="Pfam" id="PF05448"/>
    </source>
</evidence>
<dbReference type="InterPro" id="IPR008391">
    <property type="entry name" value="AXE1_dom"/>
</dbReference>
<dbReference type="InterPro" id="IPR029058">
    <property type="entry name" value="AB_hydrolase_fold"/>
</dbReference>
<dbReference type="AlphaFoldDB" id="A0A4R5D859"/>
<comment type="caution">
    <text evidence="2">The sequence shown here is derived from an EMBL/GenBank/DDBJ whole genome shotgun (WGS) entry which is preliminary data.</text>
</comment>
<dbReference type="InParanoid" id="A0A4R5D859"/>
<protein>
    <submittedName>
        <fullName evidence="2">Acetylxylan esterase</fullName>
    </submittedName>
</protein>